<comment type="caution">
    <text evidence="2">The sequence shown here is derived from an EMBL/GenBank/DDBJ whole genome shotgun (WGS) entry which is preliminary data.</text>
</comment>
<accession>A0A645GJC8</accession>
<proteinExistence type="predicted"/>
<feature type="region of interest" description="Disordered" evidence="1">
    <location>
        <begin position="1"/>
        <end position="23"/>
    </location>
</feature>
<dbReference type="AlphaFoldDB" id="A0A645GJC8"/>
<sequence>MGMLHHVPDIKCQDSGQDSQSDDPCHRCYVHRVTFRLEGRLEVSPLIFQIIRTATFAGKAKASKIPYGGTNLHVDL</sequence>
<reference evidence="2" key="1">
    <citation type="submission" date="2019-08" db="EMBL/GenBank/DDBJ databases">
        <authorList>
            <person name="Kucharzyk K."/>
            <person name="Murdoch R.W."/>
            <person name="Higgins S."/>
            <person name="Loffler F."/>
        </authorList>
    </citation>
    <scope>NUCLEOTIDE SEQUENCE</scope>
</reference>
<name>A0A645GJC8_9ZZZZ</name>
<organism evidence="2">
    <name type="scientific">bioreactor metagenome</name>
    <dbReference type="NCBI Taxonomy" id="1076179"/>
    <lineage>
        <taxon>unclassified sequences</taxon>
        <taxon>metagenomes</taxon>
        <taxon>ecological metagenomes</taxon>
    </lineage>
</organism>
<evidence type="ECO:0000256" key="1">
    <source>
        <dbReference type="SAM" id="MobiDB-lite"/>
    </source>
</evidence>
<protein>
    <submittedName>
        <fullName evidence="2">Uncharacterized protein</fullName>
    </submittedName>
</protein>
<gene>
    <name evidence="2" type="ORF">SDC9_174434</name>
</gene>
<feature type="compositionally biased region" description="Basic and acidic residues" evidence="1">
    <location>
        <begin position="1"/>
        <end position="12"/>
    </location>
</feature>
<evidence type="ECO:0000313" key="2">
    <source>
        <dbReference type="EMBL" id="MPN27007.1"/>
    </source>
</evidence>
<dbReference type="EMBL" id="VSSQ01076743">
    <property type="protein sequence ID" value="MPN27007.1"/>
    <property type="molecule type" value="Genomic_DNA"/>
</dbReference>